<reference evidence="9" key="2">
    <citation type="journal article" date="2021" name="PeerJ">
        <title>Extensive microbial diversity within the chicken gut microbiome revealed by metagenomics and culture.</title>
        <authorList>
            <person name="Gilroy R."/>
            <person name="Ravi A."/>
            <person name="Getino M."/>
            <person name="Pursley I."/>
            <person name="Horton D.L."/>
            <person name="Alikhan N.F."/>
            <person name="Baker D."/>
            <person name="Gharbi K."/>
            <person name="Hall N."/>
            <person name="Watson M."/>
            <person name="Adriaenssens E.M."/>
            <person name="Foster-Nyarko E."/>
            <person name="Jarju S."/>
            <person name="Secka A."/>
            <person name="Antonio M."/>
            <person name="Oren A."/>
            <person name="Chaudhuri R.R."/>
            <person name="La Ragione R."/>
            <person name="Hildebrand F."/>
            <person name="Pallen M.J."/>
        </authorList>
    </citation>
    <scope>NUCLEOTIDE SEQUENCE</scope>
    <source>
        <strain evidence="9">CHK191-8634</strain>
    </source>
</reference>
<evidence type="ECO:0000256" key="2">
    <source>
        <dbReference type="ARBA" id="ARBA00022448"/>
    </source>
</evidence>
<evidence type="ECO:0000256" key="1">
    <source>
        <dbReference type="ARBA" id="ARBA00017378"/>
    </source>
</evidence>
<keyword evidence="3" id="KW-0633">Potassium transport</keyword>
<evidence type="ECO:0000256" key="3">
    <source>
        <dbReference type="ARBA" id="ARBA00022538"/>
    </source>
</evidence>
<dbReference type="Gene3D" id="3.40.50.720">
    <property type="entry name" value="NAD(P)-binding Rossmann-like Domain"/>
    <property type="match status" value="2"/>
</dbReference>
<evidence type="ECO:0000256" key="4">
    <source>
        <dbReference type="ARBA" id="ARBA00022958"/>
    </source>
</evidence>
<dbReference type="SUPFAM" id="SSF116726">
    <property type="entry name" value="TrkA C-terminal domain-like"/>
    <property type="match status" value="2"/>
</dbReference>
<evidence type="ECO:0000256" key="6">
    <source>
        <dbReference type="ARBA" id="ARBA00023065"/>
    </source>
</evidence>
<keyword evidence="4" id="KW-0630">Potassium</keyword>
<evidence type="ECO:0000256" key="5">
    <source>
        <dbReference type="ARBA" id="ARBA00023027"/>
    </source>
</evidence>
<dbReference type="InterPro" id="IPR006037">
    <property type="entry name" value="RCK_C"/>
</dbReference>
<dbReference type="InterPro" id="IPR003148">
    <property type="entry name" value="RCK_N"/>
</dbReference>
<dbReference type="PRINTS" id="PR00335">
    <property type="entry name" value="KUPTAKETRKA"/>
</dbReference>
<accession>A0A9D1IVS7</accession>
<dbReference type="InterPro" id="IPR006036">
    <property type="entry name" value="K_uptake_TrkA"/>
</dbReference>
<evidence type="ECO:0000313" key="10">
    <source>
        <dbReference type="Proteomes" id="UP000824073"/>
    </source>
</evidence>
<dbReference type="NCBIfam" id="NF007031">
    <property type="entry name" value="PRK09496.1-2"/>
    <property type="match status" value="1"/>
</dbReference>
<dbReference type="PROSITE" id="PS51201">
    <property type="entry name" value="RCK_N"/>
    <property type="match status" value="2"/>
</dbReference>
<keyword evidence="2" id="KW-0813">Transport</keyword>
<sequence>MKIIVIGDGKVGYTLTEQLSKEGHDIVVIDKNPQALRQSVDVLDVMGIQGNGASLDVLREAGAERADLVIAATSSDETNLLACITAKKIGADHTIARVRNHEYTRQIGLLKEEFGISMIINPEQAAAREISRVLRLPSASKIDSFSKGRVELVEIRIGDKSPLCGLRLADLYKKYKVKVLIVAVQRGTQVVIPDGSFELQAGDRIHFTAAPFETEGFFRAIGLTSHKVRSVLIVGGGRISYYLAKMLLELNMHVKIIEMNHDTCDLLCSLLPKAEIICGDGTSEELLLEEGIEHTDAFIALTGIDEENIILSMYAATRTKGKVIAKVNRISFMDIITNSGVETVISPKYITASQIIRYVRALRNSIAYSTIETLHRIVNNQVEVLEFRVGERSRVTGKTLKDLNTKPGLLIATIVRHGKTIIPGGDDHIEKGDSVVVVSTSRQIRELDDILR</sequence>
<dbReference type="GO" id="GO:0005886">
    <property type="term" value="C:plasma membrane"/>
    <property type="evidence" value="ECO:0007669"/>
    <property type="project" value="InterPro"/>
</dbReference>
<reference evidence="9" key="1">
    <citation type="submission" date="2020-10" db="EMBL/GenBank/DDBJ databases">
        <authorList>
            <person name="Gilroy R."/>
        </authorList>
    </citation>
    <scope>NUCLEOTIDE SEQUENCE</scope>
    <source>
        <strain evidence="9">CHK191-8634</strain>
    </source>
</reference>
<evidence type="ECO:0000259" key="7">
    <source>
        <dbReference type="PROSITE" id="PS51201"/>
    </source>
</evidence>
<comment type="caution">
    <text evidence="9">The sequence shown here is derived from an EMBL/GenBank/DDBJ whole genome shotgun (WGS) entry which is preliminary data.</text>
</comment>
<keyword evidence="6" id="KW-0406">Ion transport</keyword>
<dbReference type="NCBIfam" id="NF007033">
    <property type="entry name" value="PRK09496.1-5"/>
    <property type="match status" value="1"/>
</dbReference>
<dbReference type="PANTHER" id="PTHR43833:SF5">
    <property type="entry name" value="TRK SYSTEM POTASSIUM UPTAKE PROTEIN TRKA"/>
    <property type="match status" value="1"/>
</dbReference>
<dbReference type="GO" id="GO:0015079">
    <property type="term" value="F:potassium ion transmembrane transporter activity"/>
    <property type="evidence" value="ECO:0007669"/>
    <property type="project" value="InterPro"/>
</dbReference>
<dbReference type="Proteomes" id="UP000824073">
    <property type="component" value="Unassembled WGS sequence"/>
</dbReference>
<gene>
    <name evidence="9" type="primary">trkA</name>
    <name evidence="9" type="ORF">IAB67_01370</name>
</gene>
<dbReference type="InterPro" id="IPR036291">
    <property type="entry name" value="NAD(P)-bd_dom_sf"/>
</dbReference>
<dbReference type="PROSITE" id="PS51202">
    <property type="entry name" value="RCK_C"/>
    <property type="match status" value="2"/>
</dbReference>
<dbReference type="Gene3D" id="3.30.70.1450">
    <property type="entry name" value="Regulator of K+ conductance, C-terminal domain"/>
    <property type="match status" value="2"/>
</dbReference>
<evidence type="ECO:0000259" key="8">
    <source>
        <dbReference type="PROSITE" id="PS51202"/>
    </source>
</evidence>
<evidence type="ECO:0000313" key="9">
    <source>
        <dbReference type="EMBL" id="HIU42929.1"/>
    </source>
</evidence>
<organism evidence="9 10">
    <name type="scientific">Candidatus Ventrousia excrementavium</name>
    <dbReference type="NCBI Taxonomy" id="2840961"/>
    <lineage>
        <taxon>Bacteria</taxon>
        <taxon>Bacillati</taxon>
        <taxon>Bacillota</taxon>
        <taxon>Clostridia</taxon>
        <taxon>Eubacteriales</taxon>
        <taxon>Clostridiaceae</taxon>
        <taxon>Clostridiaceae incertae sedis</taxon>
        <taxon>Candidatus Ventrousia</taxon>
    </lineage>
</organism>
<dbReference type="SUPFAM" id="SSF51735">
    <property type="entry name" value="NAD(P)-binding Rossmann-fold domains"/>
    <property type="match status" value="2"/>
</dbReference>
<feature type="domain" description="RCK N-terminal" evidence="7">
    <location>
        <begin position="228"/>
        <end position="345"/>
    </location>
</feature>
<keyword evidence="5" id="KW-0520">NAD</keyword>
<name>A0A9D1IVS7_9CLOT</name>
<feature type="domain" description="RCK N-terminal" evidence="7">
    <location>
        <begin position="1"/>
        <end position="120"/>
    </location>
</feature>
<dbReference type="NCBIfam" id="NF007032">
    <property type="entry name" value="PRK09496.1-4"/>
    <property type="match status" value="1"/>
</dbReference>
<proteinExistence type="predicted"/>
<dbReference type="InterPro" id="IPR036721">
    <property type="entry name" value="RCK_C_sf"/>
</dbReference>
<dbReference type="AlphaFoldDB" id="A0A9D1IVS7"/>
<protein>
    <recommendedName>
        <fullName evidence="1">Trk system potassium uptake protein TrkA</fullName>
    </recommendedName>
</protein>
<dbReference type="Pfam" id="PF02254">
    <property type="entry name" value="TrkA_N"/>
    <property type="match status" value="2"/>
</dbReference>
<dbReference type="EMBL" id="DVMR01000014">
    <property type="protein sequence ID" value="HIU42929.1"/>
    <property type="molecule type" value="Genomic_DNA"/>
</dbReference>
<dbReference type="InterPro" id="IPR050721">
    <property type="entry name" value="Trk_Ktr_HKT_K-transport"/>
</dbReference>
<feature type="domain" description="RCK C-terminal" evidence="8">
    <location>
        <begin position="372"/>
        <end position="452"/>
    </location>
</feature>
<dbReference type="Pfam" id="PF02080">
    <property type="entry name" value="TrkA_C"/>
    <property type="match status" value="2"/>
</dbReference>
<feature type="domain" description="RCK C-terminal" evidence="8">
    <location>
        <begin position="140"/>
        <end position="224"/>
    </location>
</feature>
<dbReference type="NCBIfam" id="NF007039">
    <property type="entry name" value="PRK09496.3-2"/>
    <property type="match status" value="1"/>
</dbReference>
<dbReference type="PANTHER" id="PTHR43833">
    <property type="entry name" value="POTASSIUM CHANNEL PROTEIN 2-RELATED-RELATED"/>
    <property type="match status" value="1"/>
</dbReference>
<dbReference type="NCBIfam" id="NF007041">
    <property type="entry name" value="PRK09496.3-4"/>
    <property type="match status" value="1"/>
</dbReference>